<evidence type="ECO:0000313" key="2">
    <source>
        <dbReference type="Proteomes" id="UP001060085"/>
    </source>
</evidence>
<gene>
    <name evidence="1" type="ORF">M9H77_04690</name>
</gene>
<keyword evidence="2" id="KW-1185">Reference proteome</keyword>
<dbReference type="Proteomes" id="UP001060085">
    <property type="component" value="Linkage Group LG01"/>
</dbReference>
<evidence type="ECO:0000313" key="1">
    <source>
        <dbReference type="EMBL" id="KAI5683462.1"/>
    </source>
</evidence>
<name>A0ACC0CF10_CATRO</name>
<protein>
    <submittedName>
        <fullName evidence="1">Uncharacterized protein</fullName>
    </submittedName>
</protein>
<organism evidence="1 2">
    <name type="scientific">Catharanthus roseus</name>
    <name type="common">Madagascar periwinkle</name>
    <name type="synonym">Vinca rosea</name>
    <dbReference type="NCBI Taxonomy" id="4058"/>
    <lineage>
        <taxon>Eukaryota</taxon>
        <taxon>Viridiplantae</taxon>
        <taxon>Streptophyta</taxon>
        <taxon>Embryophyta</taxon>
        <taxon>Tracheophyta</taxon>
        <taxon>Spermatophyta</taxon>
        <taxon>Magnoliopsida</taxon>
        <taxon>eudicotyledons</taxon>
        <taxon>Gunneridae</taxon>
        <taxon>Pentapetalae</taxon>
        <taxon>asterids</taxon>
        <taxon>lamiids</taxon>
        <taxon>Gentianales</taxon>
        <taxon>Apocynaceae</taxon>
        <taxon>Rauvolfioideae</taxon>
        <taxon>Vinceae</taxon>
        <taxon>Catharanthinae</taxon>
        <taxon>Catharanthus</taxon>
    </lineage>
</organism>
<sequence>MERRFRGREQETAQETKQQQQLKEKPSGRTVGHQRTARVANPSRPGIPKTRSKKAAQKPIPLGLRHNTSWARPDRRTVERNRRIHMKTLISKLVSLVPPQHFTPPKERNVV</sequence>
<reference evidence="2" key="1">
    <citation type="journal article" date="2023" name="Nat. Plants">
        <title>Single-cell RNA sequencing provides a high-resolution roadmap for understanding the multicellular compartmentation of specialized metabolism.</title>
        <authorList>
            <person name="Sun S."/>
            <person name="Shen X."/>
            <person name="Li Y."/>
            <person name="Li Y."/>
            <person name="Wang S."/>
            <person name="Li R."/>
            <person name="Zhang H."/>
            <person name="Shen G."/>
            <person name="Guo B."/>
            <person name="Wei J."/>
            <person name="Xu J."/>
            <person name="St-Pierre B."/>
            <person name="Chen S."/>
            <person name="Sun C."/>
        </authorList>
    </citation>
    <scope>NUCLEOTIDE SEQUENCE [LARGE SCALE GENOMIC DNA]</scope>
</reference>
<comment type="caution">
    <text evidence="1">The sequence shown here is derived from an EMBL/GenBank/DDBJ whole genome shotgun (WGS) entry which is preliminary data.</text>
</comment>
<accession>A0ACC0CF10</accession>
<proteinExistence type="predicted"/>
<dbReference type="EMBL" id="CM044701">
    <property type="protein sequence ID" value="KAI5683462.1"/>
    <property type="molecule type" value="Genomic_DNA"/>
</dbReference>